<name>A0ACA9P0Z6_9GLOM</name>
<protein>
    <submittedName>
        <fullName evidence="1">902_t:CDS:1</fullName>
    </submittedName>
</protein>
<evidence type="ECO:0000313" key="2">
    <source>
        <dbReference type="Proteomes" id="UP000789366"/>
    </source>
</evidence>
<comment type="caution">
    <text evidence="1">The sequence shown here is derived from an EMBL/GenBank/DDBJ whole genome shotgun (WGS) entry which is preliminary data.</text>
</comment>
<reference evidence="1" key="1">
    <citation type="submission" date="2021-06" db="EMBL/GenBank/DDBJ databases">
        <authorList>
            <person name="Kallberg Y."/>
            <person name="Tangrot J."/>
            <person name="Rosling A."/>
        </authorList>
    </citation>
    <scope>NUCLEOTIDE SEQUENCE</scope>
    <source>
        <strain evidence="1">28 12/20/2015</strain>
    </source>
</reference>
<feature type="non-terminal residue" evidence="1">
    <location>
        <position position="1"/>
    </location>
</feature>
<accession>A0ACA9P0Z6</accession>
<dbReference type="EMBL" id="CAJVPW010019875">
    <property type="protein sequence ID" value="CAG8687027.1"/>
    <property type="molecule type" value="Genomic_DNA"/>
</dbReference>
<organism evidence="1 2">
    <name type="scientific">Cetraspora pellucida</name>
    <dbReference type="NCBI Taxonomy" id="1433469"/>
    <lineage>
        <taxon>Eukaryota</taxon>
        <taxon>Fungi</taxon>
        <taxon>Fungi incertae sedis</taxon>
        <taxon>Mucoromycota</taxon>
        <taxon>Glomeromycotina</taxon>
        <taxon>Glomeromycetes</taxon>
        <taxon>Diversisporales</taxon>
        <taxon>Gigasporaceae</taxon>
        <taxon>Cetraspora</taxon>
    </lineage>
</organism>
<evidence type="ECO:0000313" key="1">
    <source>
        <dbReference type="EMBL" id="CAG8687027.1"/>
    </source>
</evidence>
<gene>
    <name evidence="1" type="ORF">SPELUC_LOCUS10534</name>
</gene>
<dbReference type="Proteomes" id="UP000789366">
    <property type="component" value="Unassembled WGS sequence"/>
</dbReference>
<keyword evidence="2" id="KW-1185">Reference proteome</keyword>
<proteinExistence type="predicted"/>
<sequence length="154" mass="17141">CAAKPASFALTIVSVGITLFVFSICSFCYFQIVRTVRVVKKAQTQVSLSNDTNKSLEHSISDVELRVTVKVLGYVLVFILQWGIGNAIFYIINEGLNRTVDNCKSSLTTCQTTEQIVLNSNDINDSDLMYENVENRFSRNLSKRSLDVIPDGSC</sequence>